<evidence type="ECO:0000313" key="2">
    <source>
        <dbReference type="Proteomes" id="UP000430404"/>
    </source>
</evidence>
<organism evidence="1 2">
    <name type="scientific">Acinetobacter proteolyticus</name>
    <dbReference type="NCBI Taxonomy" id="1776741"/>
    <lineage>
        <taxon>Bacteria</taxon>
        <taxon>Pseudomonadati</taxon>
        <taxon>Pseudomonadota</taxon>
        <taxon>Gammaproteobacteria</taxon>
        <taxon>Moraxellales</taxon>
        <taxon>Moraxellaceae</taxon>
        <taxon>Acinetobacter</taxon>
    </lineage>
</organism>
<proteinExistence type="predicted"/>
<sequence length="347" mass="39995">MDKFELFYAEHFLSTLNPQQVPIPGSLSLATPHQATLSEIAALGSEMVNKKSSKIFKVMRSFGDAPNLQLLPFGLRFCAVLNGMKSNPYMLDSVPCVQLAPKIQLQKDLIEQHQLPMMDHLHPNFEVAVDMYMAHYKMLTLTQKHKSQENAWTREQGKGHWLYENFITKLLGMARSFDVYSMTLINDVGKISNEDLNRTYLLFDHRIQEIVAVAHDTKKANILAIVGKWEATHFQQVNLNLFFFVARKTSDFIPFEETIIYQSLNQFIDQTGFIHSAWTPLPKALTPIFYNVNQINIGKRLQILKAYFIGTDHYVRIFDNKPSFEMFYQAEEPFRYSNTPADKGSPE</sequence>
<dbReference type="Proteomes" id="UP000430404">
    <property type="component" value="Unassembled WGS sequence"/>
</dbReference>
<gene>
    <name evidence="1" type="ORF">ACI8B_400002</name>
</gene>
<dbReference type="EMBL" id="CABWKZ010000035">
    <property type="protein sequence ID" value="VXA57452.1"/>
    <property type="molecule type" value="Genomic_DNA"/>
</dbReference>
<dbReference type="RefSeq" id="WP_159725784.1">
    <property type="nucleotide sequence ID" value="NZ_LR732748.1"/>
</dbReference>
<evidence type="ECO:0000313" key="1">
    <source>
        <dbReference type="EMBL" id="VXA57452.1"/>
    </source>
</evidence>
<accession>A0A653K9J2</accession>
<protein>
    <submittedName>
        <fullName evidence="1">Uncharacterized protein</fullName>
    </submittedName>
</protein>
<reference evidence="1 2" key="1">
    <citation type="submission" date="2019-10" db="EMBL/GenBank/DDBJ databases">
        <authorList>
            <person name="Karimi E."/>
        </authorList>
    </citation>
    <scope>NUCLEOTIDE SEQUENCE [LARGE SCALE GENOMIC DNA]</scope>
    <source>
        <strain evidence="1">Acinetobacter sp. 8BE</strain>
    </source>
</reference>
<name>A0A653K9J2_9GAMM</name>
<dbReference type="AlphaFoldDB" id="A0A653K9J2"/>